<dbReference type="OrthoDB" id="3527137at2759"/>
<proteinExistence type="predicted"/>
<dbReference type="InterPro" id="IPR056672">
    <property type="entry name" value="DUF7770"/>
</dbReference>
<sequence length="176" mass="19513">MSFQTAQYIPSSRRDAIRALPVDYVHAVGHSRKPWGNRFTNHWCLYLQTGENSSVRIDMVPSYYVASTVIQGGSKGNLIISKLEYEYSSNATKVVTIQPPQGLCVSDVIDTLLAAGRDKYEFNGEGVGCRMWTADALNLLEKKGWGSSTNYEAAKQAIAKLWPDGTDLPLDHGAYY</sequence>
<organism evidence="2 3">
    <name type="scientific">Lineolata rhizophorae</name>
    <dbReference type="NCBI Taxonomy" id="578093"/>
    <lineage>
        <taxon>Eukaryota</taxon>
        <taxon>Fungi</taxon>
        <taxon>Dikarya</taxon>
        <taxon>Ascomycota</taxon>
        <taxon>Pezizomycotina</taxon>
        <taxon>Dothideomycetes</taxon>
        <taxon>Dothideomycetes incertae sedis</taxon>
        <taxon>Lineolatales</taxon>
        <taxon>Lineolataceae</taxon>
        <taxon>Lineolata</taxon>
    </lineage>
</organism>
<gene>
    <name evidence="2" type="ORF">BDY21DRAFT_360142</name>
</gene>
<dbReference type="AlphaFoldDB" id="A0A6A6PEA7"/>
<accession>A0A6A6PEA7</accession>
<name>A0A6A6PEA7_9PEZI</name>
<dbReference type="Proteomes" id="UP000799766">
    <property type="component" value="Unassembled WGS sequence"/>
</dbReference>
<reference evidence="2" key="1">
    <citation type="journal article" date="2020" name="Stud. Mycol.">
        <title>101 Dothideomycetes genomes: a test case for predicting lifestyles and emergence of pathogens.</title>
        <authorList>
            <person name="Haridas S."/>
            <person name="Albert R."/>
            <person name="Binder M."/>
            <person name="Bloem J."/>
            <person name="Labutti K."/>
            <person name="Salamov A."/>
            <person name="Andreopoulos B."/>
            <person name="Baker S."/>
            <person name="Barry K."/>
            <person name="Bills G."/>
            <person name="Bluhm B."/>
            <person name="Cannon C."/>
            <person name="Castanera R."/>
            <person name="Culley D."/>
            <person name="Daum C."/>
            <person name="Ezra D."/>
            <person name="Gonzalez J."/>
            <person name="Henrissat B."/>
            <person name="Kuo A."/>
            <person name="Liang C."/>
            <person name="Lipzen A."/>
            <person name="Lutzoni F."/>
            <person name="Magnuson J."/>
            <person name="Mondo S."/>
            <person name="Nolan M."/>
            <person name="Ohm R."/>
            <person name="Pangilinan J."/>
            <person name="Park H.-J."/>
            <person name="Ramirez L."/>
            <person name="Alfaro M."/>
            <person name="Sun H."/>
            <person name="Tritt A."/>
            <person name="Yoshinaga Y."/>
            <person name="Zwiers L.-H."/>
            <person name="Turgeon B."/>
            <person name="Goodwin S."/>
            <person name="Spatafora J."/>
            <person name="Crous P."/>
            <person name="Grigoriev I."/>
        </authorList>
    </citation>
    <scope>NUCLEOTIDE SEQUENCE</scope>
    <source>
        <strain evidence="2">ATCC 16933</strain>
    </source>
</reference>
<keyword evidence="3" id="KW-1185">Reference proteome</keyword>
<dbReference type="EMBL" id="MU001670">
    <property type="protein sequence ID" value="KAF2462160.1"/>
    <property type="molecule type" value="Genomic_DNA"/>
</dbReference>
<evidence type="ECO:0000313" key="2">
    <source>
        <dbReference type="EMBL" id="KAF2462160.1"/>
    </source>
</evidence>
<feature type="domain" description="DUF7770" evidence="1">
    <location>
        <begin position="25"/>
        <end position="176"/>
    </location>
</feature>
<dbReference type="Pfam" id="PF24968">
    <property type="entry name" value="DUF7770"/>
    <property type="match status" value="1"/>
</dbReference>
<protein>
    <recommendedName>
        <fullName evidence="1">DUF7770 domain-containing protein</fullName>
    </recommendedName>
</protein>
<evidence type="ECO:0000313" key="3">
    <source>
        <dbReference type="Proteomes" id="UP000799766"/>
    </source>
</evidence>
<evidence type="ECO:0000259" key="1">
    <source>
        <dbReference type="Pfam" id="PF24968"/>
    </source>
</evidence>